<dbReference type="PaxDb" id="67767-A0A0J7JZQ1"/>
<feature type="region of interest" description="Disordered" evidence="1">
    <location>
        <begin position="1"/>
        <end position="32"/>
    </location>
</feature>
<proteinExistence type="predicted"/>
<evidence type="ECO:0000256" key="1">
    <source>
        <dbReference type="SAM" id="MobiDB-lite"/>
    </source>
</evidence>
<sequence>MPKINTEEKDRPEKNKGEKSVRPEDAFRKEFTLDPAQENAVLKAEVAEMQKQLAAAIETISRQQQQLSVSLQTAPAPPAEAPPALQAEALPAPQAEALPAPQVVALPATQVGTEKTSPEVEKRDLQSVDSFSDLVIIAHTLSSFSK</sequence>
<gene>
    <name evidence="2" type="ORF">RF55_19457</name>
</gene>
<evidence type="ECO:0000313" key="2">
    <source>
        <dbReference type="EMBL" id="KMQ83648.1"/>
    </source>
</evidence>
<dbReference type="AlphaFoldDB" id="A0A0J7JZQ1"/>
<accession>A0A0J7JZQ1</accession>
<organism evidence="2 3">
    <name type="scientific">Lasius niger</name>
    <name type="common">Black garden ant</name>
    <dbReference type="NCBI Taxonomy" id="67767"/>
    <lineage>
        <taxon>Eukaryota</taxon>
        <taxon>Metazoa</taxon>
        <taxon>Ecdysozoa</taxon>
        <taxon>Arthropoda</taxon>
        <taxon>Hexapoda</taxon>
        <taxon>Insecta</taxon>
        <taxon>Pterygota</taxon>
        <taxon>Neoptera</taxon>
        <taxon>Endopterygota</taxon>
        <taxon>Hymenoptera</taxon>
        <taxon>Apocrita</taxon>
        <taxon>Aculeata</taxon>
        <taxon>Formicoidea</taxon>
        <taxon>Formicidae</taxon>
        <taxon>Formicinae</taxon>
        <taxon>Lasius</taxon>
        <taxon>Lasius</taxon>
    </lineage>
</organism>
<name>A0A0J7JZQ1_LASNI</name>
<dbReference type="EMBL" id="LBMM01018997">
    <property type="protein sequence ID" value="KMQ83648.1"/>
    <property type="molecule type" value="Genomic_DNA"/>
</dbReference>
<keyword evidence="3" id="KW-1185">Reference proteome</keyword>
<feature type="compositionally biased region" description="Low complexity" evidence="1">
    <location>
        <begin position="82"/>
        <end position="98"/>
    </location>
</feature>
<comment type="caution">
    <text evidence="2">The sequence shown here is derived from an EMBL/GenBank/DDBJ whole genome shotgun (WGS) entry which is preliminary data.</text>
</comment>
<feature type="compositionally biased region" description="Low complexity" evidence="1">
    <location>
        <begin position="64"/>
        <end position="74"/>
    </location>
</feature>
<dbReference type="Proteomes" id="UP000036403">
    <property type="component" value="Unassembled WGS sequence"/>
</dbReference>
<feature type="region of interest" description="Disordered" evidence="1">
    <location>
        <begin position="64"/>
        <end position="98"/>
    </location>
</feature>
<protein>
    <submittedName>
        <fullName evidence="2">Uncharacterized protein</fullName>
    </submittedName>
</protein>
<reference evidence="2 3" key="1">
    <citation type="submission" date="2015-04" db="EMBL/GenBank/DDBJ databases">
        <title>Lasius niger genome sequencing.</title>
        <authorList>
            <person name="Konorov E.A."/>
            <person name="Nikitin M.A."/>
            <person name="Kirill M.V."/>
            <person name="Chang P."/>
        </authorList>
    </citation>
    <scope>NUCLEOTIDE SEQUENCE [LARGE SCALE GENOMIC DNA]</scope>
    <source>
        <tissue evidence="2">Whole</tissue>
    </source>
</reference>
<evidence type="ECO:0000313" key="3">
    <source>
        <dbReference type="Proteomes" id="UP000036403"/>
    </source>
</evidence>